<dbReference type="EMBL" id="FQVN01000002">
    <property type="protein sequence ID" value="SHF07267.1"/>
    <property type="molecule type" value="Genomic_DNA"/>
</dbReference>
<dbReference type="InterPro" id="IPR000772">
    <property type="entry name" value="Ricin_B_lectin"/>
</dbReference>
<proteinExistence type="predicted"/>
<keyword evidence="4" id="KW-1185">Reference proteome</keyword>
<dbReference type="SUPFAM" id="SSF50370">
    <property type="entry name" value="Ricin B-like lectins"/>
    <property type="match status" value="1"/>
</dbReference>
<keyword evidence="1" id="KW-0732">Signal</keyword>
<sequence>MSRRLRTLIAGATLVAAPLLVAAPAASAAPLPGGPYTYAAEHSGKCLDVEHGSKDNGAPVIQWTCHGGTNQGWFNDKLDDNSIVFTNLNSGKCLDVLGESKANEARVVQQTCNGRDSQRWFSIHHGSGVYSFQNKNSQKCLTVRGGGSDGAAIVQADCDLANNQRWH</sequence>
<keyword evidence="3" id="KW-0430">Lectin</keyword>
<protein>
    <submittedName>
        <fullName evidence="3">Ricin-type beta-trefoil lectin domain-containing protein</fullName>
    </submittedName>
</protein>
<evidence type="ECO:0000259" key="2">
    <source>
        <dbReference type="SMART" id="SM00458"/>
    </source>
</evidence>
<gene>
    <name evidence="3" type="ORF">SAMN05444320_102425</name>
</gene>
<dbReference type="RefSeq" id="WP_073480665.1">
    <property type="nucleotide sequence ID" value="NZ_FQVN01000002.1"/>
</dbReference>
<dbReference type="PROSITE" id="PS50231">
    <property type="entry name" value="RICIN_B_LECTIN"/>
    <property type="match status" value="1"/>
</dbReference>
<accession>A0A1M4YNQ1</accession>
<dbReference type="Pfam" id="PF00652">
    <property type="entry name" value="Ricin_B_lectin"/>
    <property type="match status" value="1"/>
</dbReference>
<feature type="domain" description="Ricin B lectin" evidence="2">
    <location>
        <begin position="34"/>
        <end position="167"/>
    </location>
</feature>
<dbReference type="AlphaFoldDB" id="A0A1M4YNQ1"/>
<dbReference type="GO" id="GO:0030246">
    <property type="term" value="F:carbohydrate binding"/>
    <property type="evidence" value="ECO:0007669"/>
    <property type="project" value="UniProtKB-KW"/>
</dbReference>
<dbReference type="InterPro" id="IPR035992">
    <property type="entry name" value="Ricin_B-like_lectins"/>
</dbReference>
<dbReference type="Proteomes" id="UP000184501">
    <property type="component" value="Unassembled WGS sequence"/>
</dbReference>
<dbReference type="SMART" id="SM00458">
    <property type="entry name" value="RICIN"/>
    <property type="match status" value="1"/>
</dbReference>
<evidence type="ECO:0000256" key="1">
    <source>
        <dbReference type="SAM" id="SignalP"/>
    </source>
</evidence>
<reference evidence="3 4" key="1">
    <citation type="submission" date="2016-11" db="EMBL/GenBank/DDBJ databases">
        <authorList>
            <person name="Jaros S."/>
            <person name="Januszkiewicz K."/>
            <person name="Wedrychowicz H."/>
        </authorList>
    </citation>
    <scope>NUCLEOTIDE SEQUENCE [LARGE SCALE GENOMIC DNA]</scope>
    <source>
        <strain evidence="3 4">DSM 44523</strain>
    </source>
</reference>
<feature type="chain" id="PRO_5012499777" evidence="1">
    <location>
        <begin position="29"/>
        <end position="167"/>
    </location>
</feature>
<dbReference type="OrthoDB" id="5381276at2"/>
<dbReference type="STRING" id="2017.SAMN05444320_102425"/>
<evidence type="ECO:0000313" key="4">
    <source>
        <dbReference type="Proteomes" id="UP000184501"/>
    </source>
</evidence>
<dbReference type="Gene3D" id="2.80.10.50">
    <property type="match status" value="3"/>
</dbReference>
<name>A0A1M4YNQ1_STRHI</name>
<feature type="signal peptide" evidence="1">
    <location>
        <begin position="1"/>
        <end position="28"/>
    </location>
</feature>
<evidence type="ECO:0000313" key="3">
    <source>
        <dbReference type="EMBL" id="SHF07267.1"/>
    </source>
</evidence>
<dbReference type="CDD" id="cd00161">
    <property type="entry name" value="beta-trefoil_Ricin-like"/>
    <property type="match status" value="1"/>
</dbReference>
<organism evidence="3 4">
    <name type="scientific">Streptoalloteichus hindustanus</name>
    <dbReference type="NCBI Taxonomy" id="2017"/>
    <lineage>
        <taxon>Bacteria</taxon>
        <taxon>Bacillati</taxon>
        <taxon>Actinomycetota</taxon>
        <taxon>Actinomycetes</taxon>
        <taxon>Pseudonocardiales</taxon>
        <taxon>Pseudonocardiaceae</taxon>
        <taxon>Streptoalloteichus</taxon>
    </lineage>
</organism>